<evidence type="ECO:0000313" key="2">
    <source>
        <dbReference type="Proteomes" id="UP000243096"/>
    </source>
</evidence>
<keyword evidence="2" id="KW-1185">Reference proteome</keyword>
<proteinExistence type="predicted"/>
<dbReference type="EMBL" id="PRDW01000012">
    <property type="protein sequence ID" value="PPB82916.1"/>
    <property type="molecule type" value="Genomic_DNA"/>
</dbReference>
<reference evidence="1 2" key="1">
    <citation type="submission" date="2018-01" db="EMBL/GenBank/DDBJ databases">
        <title>Genomic Encyclopedia of Type Strains, Phase III (KMG-III): the genomes of soil and plant-associated and newly described type strains.</title>
        <authorList>
            <person name="Whitman W."/>
        </authorList>
    </citation>
    <scope>NUCLEOTIDE SEQUENCE [LARGE SCALE GENOMIC DNA]</scope>
    <source>
        <strain evidence="1 2">HKI456</strain>
    </source>
</reference>
<evidence type="ECO:0000313" key="1">
    <source>
        <dbReference type="EMBL" id="PPB82916.1"/>
    </source>
</evidence>
<protein>
    <submittedName>
        <fullName evidence="1">Uncharacterized protein</fullName>
    </submittedName>
</protein>
<organism evidence="1 2">
    <name type="scientific">Mycetohabitans endofungorum</name>
    <dbReference type="NCBI Taxonomy" id="417203"/>
    <lineage>
        <taxon>Bacteria</taxon>
        <taxon>Pseudomonadati</taxon>
        <taxon>Pseudomonadota</taxon>
        <taxon>Betaproteobacteria</taxon>
        <taxon>Burkholderiales</taxon>
        <taxon>Burkholderiaceae</taxon>
        <taxon>Mycetohabitans</taxon>
    </lineage>
</organism>
<comment type="caution">
    <text evidence="1">The sequence shown here is derived from an EMBL/GenBank/DDBJ whole genome shotgun (WGS) entry which is preliminary data.</text>
</comment>
<name>A0A2P5K871_9BURK</name>
<dbReference type="Proteomes" id="UP000243096">
    <property type="component" value="Unassembled WGS sequence"/>
</dbReference>
<sequence>MGSSLLRYWLGSRLTFTRFDPIRALYWSAVINDLTAVPIMALLPTVRDARLRSDLQAQCIVQGSP</sequence>
<dbReference type="AlphaFoldDB" id="A0A2P5K871"/>
<accession>A0A2P5K871</accession>
<gene>
    <name evidence="1" type="ORF">B0O95_11293</name>
</gene>